<feature type="transmembrane region" description="Helical" evidence="2">
    <location>
        <begin position="127"/>
        <end position="145"/>
    </location>
</feature>
<organism evidence="3 4">
    <name type="scientific">Sediminicoccus rosea</name>
    <dbReference type="NCBI Taxonomy" id="1225128"/>
    <lineage>
        <taxon>Bacteria</taxon>
        <taxon>Pseudomonadati</taxon>
        <taxon>Pseudomonadota</taxon>
        <taxon>Alphaproteobacteria</taxon>
        <taxon>Acetobacterales</taxon>
        <taxon>Roseomonadaceae</taxon>
        <taxon>Sediminicoccus</taxon>
    </lineage>
</organism>
<sequence length="318" mass="34071">MLKPWVRRLHLWVALGFALPLIAVIGSGAFLALEPAAKALTPPGTVTLERLQAILDAAGPEGERGALFIRGYDGTATLGGRNGPGGAKVFDLATAQVIEPGPLASAFRTTRRFHETLLLDLGWVVEWSTIALLLLLPLGLLLGWPRLRHTVLGWHRLAGWALLPLLVGSPLTGLFLAYGISFATPTPRLPGTPPPLAETLRLVAERHDLNGLDWVRPAGGARNVRVLDASGTATVYRASATGLEPLPRNWPRLLHEGNWAGVLGSLANLVAALAMLGLLGTGIYLWARRQVMRRKVRASRGAAPRPRQEPQVLASPTS</sequence>
<protein>
    <submittedName>
        <fullName evidence="3">PepSY-associated TM helix domain-containing protein</fullName>
    </submittedName>
</protein>
<dbReference type="PANTHER" id="PTHR34219">
    <property type="entry name" value="IRON-REGULATED INNER MEMBRANE PROTEIN-RELATED"/>
    <property type="match status" value="1"/>
</dbReference>
<feature type="transmembrane region" description="Helical" evidence="2">
    <location>
        <begin position="157"/>
        <end position="180"/>
    </location>
</feature>
<feature type="transmembrane region" description="Helical" evidence="2">
    <location>
        <begin position="12"/>
        <end position="33"/>
    </location>
</feature>
<dbReference type="InterPro" id="IPR005625">
    <property type="entry name" value="PepSY-ass_TM"/>
</dbReference>
<keyword evidence="2" id="KW-0812">Transmembrane</keyword>
<evidence type="ECO:0000256" key="2">
    <source>
        <dbReference type="SAM" id="Phobius"/>
    </source>
</evidence>
<dbReference type="RefSeq" id="WP_318650142.1">
    <property type="nucleotide sequence ID" value="NZ_CP137852.1"/>
</dbReference>
<reference evidence="3 4" key="1">
    <citation type="submission" date="2023-11" db="EMBL/GenBank/DDBJ databases">
        <title>Arctic aerobic anoxygenic photoheterotroph Sediminicoccus rosea KRV36 adapts its photosynthesis to long days of polar summer.</title>
        <authorList>
            <person name="Tomasch J."/>
            <person name="Kopejtka K."/>
            <person name="Bily T."/>
            <person name="Gardiner A.T."/>
            <person name="Gardian Z."/>
            <person name="Shivaramu S."/>
            <person name="Koblizek M."/>
            <person name="Engelhardt F."/>
            <person name="Kaftan D."/>
        </authorList>
    </citation>
    <scope>NUCLEOTIDE SEQUENCE [LARGE SCALE GENOMIC DNA]</scope>
    <source>
        <strain evidence="3 4">R-30</strain>
    </source>
</reference>
<dbReference type="Proteomes" id="UP001305521">
    <property type="component" value="Chromosome"/>
</dbReference>
<keyword evidence="2" id="KW-1133">Transmembrane helix</keyword>
<keyword evidence="4" id="KW-1185">Reference proteome</keyword>
<gene>
    <name evidence="3" type="ORF">R9Z33_04680</name>
</gene>
<keyword evidence="2" id="KW-0472">Membrane</keyword>
<dbReference type="PANTHER" id="PTHR34219:SF3">
    <property type="entry name" value="BLL7967 PROTEIN"/>
    <property type="match status" value="1"/>
</dbReference>
<evidence type="ECO:0000313" key="4">
    <source>
        <dbReference type="Proteomes" id="UP001305521"/>
    </source>
</evidence>
<accession>A0ABZ0PLH5</accession>
<dbReference type="Pfam" id="PF03929">
    <property type="entry name" value="PepSY_TM"/>
    <property type="match status" value="1"/>
</dbReference>
<name>A0ABZ0PLH5_9PROT</name>
<dbReference type="EMBL" id="CP137852">
    <property type="protein sequence ID" value="WPB86168.1"/>
    <property type="molecule type" value="Genomic_DNA"/>
</dbReference>
<evidence type="ECO:0000313" key="3">
    <source>
        <dbReference type="EMBL" id="WPB86168.1"/>
    </source>
</evidence>
<proteinExistence type="predicted"/>
<feature type="region of interest" description="Disordered" evidence="1">
    <location>
        <begin position="297"/>
        <end position="318"/>
    </location>
</feature>
<feature type="transmembrane region" description="Helical" evidence="2">
    <location>
        <begin position="259"/>
        <end position="287"/>
    </location>
</feature>
<evidence type="ECO:0000256" key="1">
    <source>
        <dbReference type="SAM" id="MobiDB-lite"/>
    </source>
</evidence>